<dbReference type="RefSeq" id="WP_053099787.1">
    <property type="nucleotide sequence ID" value="NZ_CP012365.1"/>
</dbReference>
<keyword evidence="11 13" id="KW-0998">Cell outer membrane</keyword>
<evidence type="ECO:0000256" key="4">
    <source>
        <dbReference type="ARBA" id="ARBA00016202"/>
    </source>
</evidence>
<evidence type="ECO:0000256" key="8">
    <source>
        <dbReference type="ARBA" id="ARBA00023136"/>
    </source>
</evidence>
<dbReference type="HAMAP" id="MF_00233">
    <property type="entry name" value="LolB"/>
    <property type="match status" value="1"/>
</dbReference>
<dbReference type="Proteomes" id="UP000063953">
    <property type="component" value="Chromosome"/>
</dbReference>
<dbReference type="NCBIfam" id="TIGR00548">
    <property type="entry name" value="lolB"/>
    <property type="match status" value="1"/>
</dbReference>
<comment type="subunit">
    <text evidence="3 13">Monomer.</text>
</comment>
<evidence type="ECO:0000256" key="14">
    <source>
        <dbReference type="SAM" id="SignalP"/>
    </source>
</evidence>
<keyword evidence="9 13" id="KW-0564">Palmitate</keyword>
<evidence type="ECO:0000256" key="6">
    <source>
        <dbReference type="ARBA" id="ARBA00022729"/>
    </source>
</evidence>
<dbReference type="PATRIC" id="fig|1698449.3.peg.441"/>
<evidence type="ECO:0000313" key="16">
    <source>
        <dbReference type="Proteomes" id="UP000063953"/>
    </source>
</evidence>
<reference evidence="15 16" key="1">
    <citation type="journal article" date="2015" name="Genome Announc.">
        <title>Genome Sequences of Oblitimonas alkaliphila gen. nov. sp. nov. (Proposed), a Novel Bacterium of the Pseudomonadaceae Family.</title>
        <authorList>
            <person name="Lauer A.C."/>
            <person name="Nicholson A.C."/>
            <person name="Humrighouse B.W."/>
            <person name="Emery B."/>
            <person name="Drobish A."/>
            <person name="Juieng P."/>
            <person name="Loparev V."/>
            <person name="McQuiston J.R."/>
        </authorList>
    </citation>
    <scope>NUCLEOTIDE SEQUENCE [LARGE SCALE GENOMIC DNA]</scope>
    <source>
        <strain evidence="15 16">E5571</strain>
    </source>
</reference>
<keyword evidence="5 13" id="KW-0813">Transport</keyword>
<dbReference type="InterPro" id="IPR029046">
    <property type="entry name" value="LolA/LolB/LppX"/>
</dbReference>
<keyword evidence="8 13" id="KW-0472">Membrane</keyword>
<dbReference type="InterPro" id="IPR004565">
    <property type="entry name" value="OM_lipoprot_LolB"/>
</dbReference>
<dbReference type="PROSITE" id="PS51257">
    <property type="entry name" value="PROKAR_LIPOPROTEIN"/>
    <property type="match status" value="1"/>
</dbReference>
<dbReference type="STRING" id="1697053.AKN87_04170"/>
<dbReference type="Pfam" id="PF03550">
    <property type="entry name" value="LolB"/>
    <property type="match status" value="1"/>
</dbReference>
<dbReference type="Gene3D" id="2.50.20.10">
    <property type="entry name" value="Lipoprotein localisation LolA/LolB/LppX"/>
    <property type="match status" value="1"/>
</dbReference>
<evidence type="ECO:0000256" key="7">
    <source>
        <dbReference type="ARBA" id="ARBA00022927"/>
    </source>
</evidence>
<protein>
    <recommendedName>
        <fullName evidence="4 13">Outer-membrane lipoprotein LolB</fullName>
    </recommendedName>
</protein>
<evidence type="ECO:0000256" key="13">
    <source>
        <dbReference type="HAMAP-Rule" id="MF_00233"/>
    </source>
</evidence>
<gene>
    <name evidence="13" type="primary">lolB</name>
    <name evidence="15" type="ORF">AKN88_02195</name>
</gene>
<dbReference type="EMBL" id="CP012365">
    <property type="protein sequence ID" value="AKX58877.1"/>
    <property type="molecule type" value="Genomic_DNA"/>
</dbReference>
<evidence type="ECO:0000256" key="9">
    <source>
        <dbReference type="ARBA" id="ARBA00023139"/>
    </source>
</evidence>
<comment type="similarity">
    <text evidence="2 13">Belongs to the LolB family.</text>
</comment>
<dbReference type="SUPFAM" id="SSF89392">
    <property type="entry name" value="Prokaryotic lipoproteins and lipoprotein localization factors"/>
    <property type="match status" value="1"/>
</dbReference>
<comment type="subcellular location">
    <subcellularLocation>
        <location evidence="1 13">Cell outer membrane</location>
        <topology evidence="1 13">Lipid-anchor</topology>
    </subcellularLocation>
</comment>
<feature type="signal peptide" evidence="14">
    <location>
        <begin position="1"/>
        <end position="20"/>
    </location>
</feature>
<feature type="chain" id="PRO_5008842871" description="Outer-membrane lipoprotein LolB" evidence="14">
    <location>
        <begin position="21"/>
        <end position="203"/>
    </location>
</feature>
<evidence type="ECO:0000256" key="5">
    <source>
        <dbReference type="ARBA" id="ARBA00022448"/>
    </source>
</evidence>
<evidence type="ECO:0000256" key="1">
    <source>
        <dbReference type="ARBA" id="ARBA00004459"/>
    </source>
</evidence>
<evidence type="ECO:0000256" key="12">
    <source>
        <dbReference type="ARBA" id="ARBA00023288"/>
    </source>
</evidence>
<organism evidence="15 16">
    <name type="scientific">Thiopseudomonas alkaliphila</name>
    <dbReference type="NCBI Taxonomy" id="1697053"/>
    <lineage>
        <taxon>Bacteria</taxon>
        <taxon>Pseudomonadati</taxon>
        <taxon>Pseudomonadota</taxon>
        <taxon>Gammaproteobacteria</taxon>
        <taxon>Pseudomonadales</taxon>
        <taxon>Pseudomonadaceae</taxon>
        <taxon>Thiopseudomonas</taxon>
    </lineage>
</organism>
<comment type="function">
    <text evidence="13">Plays a critical role in the incorporation of lipoproteins in the outer membrane after they are released by the LolA protein.</text>
</comment>
<dbReference type="GO" id="GO:0044874">
    <property type="term" value="P:lipoprotein localization to outer membrane"/>
    <property type="evidence" value="ECO:0007669"/>
    <property type="project" value="UniProtKB-UniRule"/>
</dbReference>
<evidence type="ECO:0000256" key="2">
    <source>
        <dbReference type="ARBA" id="ARBA00009696"/>
    </source>
</evidence>
<sequence>MLRYLLLAALGLTLIGCSNLTPKPDQPTGHSALTWQTHEQSVRPISQWNLSGKLGLRSPAQSGSALLTWYQDQQYFDIRLNGPLGQGATRLSGQPGRVRLDISSKGSFVAESAETLMQQELGWSLPVEFLLSWAKGLPVPKLAAHTEFDEFARLSRLQQAGWNIHYLDYESEAQGALPTRMKVSGHNLQLTLVIKEWNAQSAL</sequence>
<accession>A0A0K1XCH7</accession>
<keyword evidence="6 13" id="KW-0732">Signal</keyword>
<dbReference type="GO" id="GO:0009279">
    <property type="term" value="C:cell outer membrane"/>
    <property type="evidence" value="ECO:0007669"/>
    <property type="project" value="UniProtKB-SubCell"/>
</dbReference>
<evidence type="ECO:0000313" key="15">
    <source>
        <dbReference type="EMBL" id="AKX58877.1"/>
    </source>
</evidence>
<evidence type="ECO:0000256" key="11">
    <source>
        <dbReference type="ARBA" id="ARBA00023237"/>
    </source>
</evidence>
<keyword evidence="16" id="KW-1185">Reference proteome</keyword>
<evidence type="ECO:0000256" key="3">
    <source>
        <dbReference type="ARBA" id="ARBA00011245"/>
    </source>
</evidence>
<keyword evidence="10 13" id="KW-0143">Chaperone</keyword>
<dbReference type="CDD" id="cd16326">
    <property type="entry name" value="LolB"/>
    <property type="match status" value="1"/>
</dbReference>
<dbReference type="GO" id="GO:0015031">
    <property type="term" value="P:protein transport"/>
    <property type="evidence" value="ECO:0007669"/>
    <property type="project" value="UniProtKB-KW"/>
</dbReference>
<name>A0A0K1XCH7_9GAMM</name>
<proteinExistence type="inferred from homology"/>
<keyword evidence="12 13" id="KW-0449">Lipoprotein</keyword>
<evidence type="ECO:0000256" key="10">
    <source>
        <dbReference type="ARBA" id="ARBA00023186"/>
    </source>
</evidence>
<keyword evidence="7 13" id="KW-0653">Protein transport</keyword>
<dbReference type="AlphaFoldDB" id="A0A0K1XCH7"/>